<gene>
    <name evidence="1" type="ORF">F383_27980</name>
</gene>
<comment type="caution">
    <text evidence="1">The sequence shown here is derived from an EMBL/GenBank/DDBJ whole genome shotgun (WGS) entry which is preliminary data.</text>
</comment>
<sequence>MYAPCSICIGNCNENSAKFPLRLHRRFDFLSLVHLKFKEGLHQQTTTLLIVDH</sequence>
<protein>
    <submittedName>
        <fullName evidence="1">Protein FAM59B</fullName>
    </submittedName>
</protein>
<reference evidence="2" key="1">
    <citation type="submission" date="2014-09" db="EMBL/GenBank/DDBJ databases">
        <authorList>
            <person name="Mudge J."/>
            <person name="Ramaraj T."/>
            <person name="Lindquist I.E."/>
            <person name="Bharti A.K."/>
            <person name="Sundararajan A."/>
            <person name="Cameron C.T."/>
            <person name="Woodward J.E."/>
            <person name="May G.D."/>
            <person name="Brubaker C."/>
            <person name="Broadhvest J."/>
            <person name="Wilkins T.A."/>
        </authorList>
    </citation>
    <scope>NUCLEOTIDE SEQUENCE</scope>
    <source>
        <strain evidence="2">cv. AKA8401</strain>
    </source>
</reference>
<evidence type="ECO:0000313" key="2">
    <source>
        <dbReference type="Proteomes" id="UP000032142"/>
    </source>
</evidence>
<name>A0A0B0MT88_GOSAR</name>
<proteinExistence type="predicted"/>
<keyword evidence="2" id="KW-1185">Reference proteome</keyword>
<evidence type="ECO:0000313" key="1">
    <source>
        <dbReference type="EMBL" id="KHG03980.1"/>
    </source>
</evidence>
<dbReference type="AlphaFoldDB" id="A0A0B0MT88"/>
<dbReference type="EMBL" id="JRRC01402856">
    <property type="protein sequence ID" value="KHG03980.1"/>
    <property type="molecule type" value="Genomic_DNA"/>
</dbReference>
<dbReference type="Proteomes" id="UP000032142">
    <property type="component" value="Unassembled WGS sequence"/>
</dbReference>
<accession>A0A0B0MT88</accession>
<organism evidence="1 2">
    <name type="scientific">Gossypium arboreum</name>
    <name type="common">Tree cotton</name>
    <name type="synonym">Gossypium nanking</name>
    <dbReference type="NCBI Taxonomy" id="29729"/>
    <lineage>
        <taxon>Eukaryota</taxon>
        <taxon>Viridiplantae</taxon>
        <taxon>Streptophyta</taxon>
        <taxon>Embryophyta</taxon>
        <taxon>Tracheophyta</taxon>
        <taxon>Spermatophyta</taxon>
        <taxon>Magnoliopsida</taxon>
        <taxon>eudicotyledons</taxon>
        <taxon>Gunneridae</taxon>
        <taxon>Pentapetalae</taxon>
        <taxon>rosids</taxon>
        <taxon>malvids</taxon>
        <taxon>Malvales</taxon>
        <taxon>Malvaceae</taxon>
        <taxon>Malvoideae</taxon>
        <taxon>Gossypium</taxon>
    </lineage>
</organism>